<dbReference type="Pfam" id="PF07687">
    <property type="entry name" value="M20_dimer"/>
    <property type="match status" value="1"/>
</dbReference>
<keyword evidence="3" id="KW-0378">Hydrolase</keyword>
<dbReference type="GO" id="GO:0008233">
    <property type="term" value="F:peptidase activity"/>
    <property type="evidence" value="ECO:0007669"/>
    <property type="project" value="UniProtKB-KW"/>
</dbReference>
<evidence type="ECO:0000256" key="2">
    <source>
        <dbReference type="ARBA" id="ARBA00022723"/>
    </source>
</evidence>
<dbReference type="AlphaFoldDB" id="A0A2C7AF34"/>
<name>A0A2C7AF34_9PROT</name>
<dbReference type="InterPro" id="IPR011650">
    <property type="entry name" value="Peptidase_M20_dimer"/>
</dbReference>
<dbReference type="GO" id="GO:0006508">
    <property type="term" value="P:proteolysis"/>
    <property type="evidence" value="ECO:0007669"/>
    <property type="project" value="UniProtKB-KW"/>
</dbReference>
<feature type="domain" description="Peptidase M20 dimerisation" evidence="4">
    <location>
        <begin position="216"/>
        <end position="362"/>
    </location>
</feature>
<dbReference type="InterPro" id="IPR002933">
    <property type="entry name" value="Peptidase_M20"/>
</dbReference>
<keyword evidence="2" id="KW-0479">Metal-binding</keyword>
<dbReference type="RefSeq" id="WP_099093719.1">
    <property type="nucleotide sequence ID" value="NZ_PDNU01000001.1"/>
</dbReference>
<dbReference type="Pfam" id="PF01546">
    <property type="entry name" value="Peptidase_M20"/>
    <property type="match status" value="1"/>
</dbReference>
<organism evidence="5 6">
    <name type="scientific">Teichococcus rhizosphaerae</name>
    <dbReference type="NCBI Taxonomy" id="1335062"/>
    <lineage>
        <taxon>Bacteria</taxon>
        <taxon>Pseudomonadati</taxon>
        <taxon>Pseudomonadota</taxon>
        <taxon>Alphaproteobacteria</taxon>
        <taxon>Acetobacterales</taxon>
        <taxon>Roseomonadaceae</taxon>
        <taxon>Roseomonas</taxon>
    </lineage>
</organism>
<dbReference type="EMBL" id="PDNU01000001">
    <property type="protein sequence ID" value="PHK97030.1"/>
    <property type="molecule type" value="Genomic_DNA"/>
</dbReference>
<sequence>MSQDQTARVLAALDSARTATEASLIDWLRIPSVSAQPAHAADCRHAAEWLAGELVALGFEAGLRETPGHPVVIATHPGPSPDAPHILIYGHYDVQPPEPLALWDSPPFEPQVVPGPRGPRLVARGAVDDKGQVMTWLAALRAWNKVAGGPPVRVTVLVEGEEEIGSPNLEAVLAADKDILSADMVLISDTNMWDAATPSLTVSLRGLVYTQIDLRLGDRDLHSGLFGGSAANVLNLLTKILGELKDADGRVQIPGFYDGVQEPTAEQRAAWEALGFDEAAFLGAQGLSVPGGERGRSAPERLWARPTADINGIWGGYMGEGSKTVIACEGHAKLSCRLVPGQDPQKVIEGIREFVRSRLPADAQFELQVFASGPGISIPMDSPFVQAARAVLAEEFGRPAVMAGGGGSIPVVSSFKSILGLDSLLMGFGLDDDQVHSPNEKFELACLHAGARSHARLLGRLAQR</sequence>
<keyword evidence="1" id="KW-0645">Protease</keyword>
<accession>A0A2C7AF34</accession>
<protein>
    <recommendedName>
        <fullName evidence="4">Peptidase M20 dimerisation domain-containing protein</fullName>
    </recommendedName>
</protein>
<dbReference type="InterPro" id="IPR051458">
    <property type="entry name" value="Cyt/Met_Dipeptidase"/>
</dbReference>
<dbReference type="Gene3D" id="3.30.70.360">
    <property type="match status" value="1"/>
</dbReference>
<evidence type="ECO:0000259" key="4">
    <source>
        <dbReference type="Pfam" id="PF07687"/>
    </source>
</evidence>
<gene>
    <name evidence="5" type="ORF">CR162_00955</name>
</gene>
<reference evidence="5 6" key="1">
    <citation type="submission" date="2017-10" db="EMBL/GenBank/DDBJ databases">
        <authorList>
            <person name="Banno H."/>
            <person name="Chua N.-H."/>
        </authorList>
    </citation>
    <scope>NUCLEOTIDE SEQUENCE [LARGE SCALE GENOMIC DNA]</scope>
    <source>
        <strain evidence="5 6">YW11</strain>
    </source>
</reference>
<comment type="caution">
    <text evidence="5">The sequence shown here is derived from an EMBL/GenBank/DDBJ whole genome shotgun (WGS) entry which is preliminary data.</text>
</comment>
<dbReference type="PANTHER" id="PTHR43270:SF12">
    <property type="entry name" value="SUCCINYL-DIAMINOPIMELATE DESUCCINYLASE"/>
    <property type="match status" value="1"/>
</dbReference>
<dbReference type="Gene3D" id="3.40.630.10">
    <property type="entry name" value="Zn peptidases"/>
    <property type="match status" value="1"/>
</dbReference>
<dbReference type="GO" id="GO:0046872">
    <property type="term" value="F:metal ion binding"/>
    <property type="evidence" value="ECO:0007669"/>
    <property type="project" value="UniProtKB-KW"/>
</dbReference>
<dbReference type="Proteomes" id="UP000223527">
    <property type="component" value="Unassembled WGS sequence"/>
</dbReference>
<dbReference type="PANTHER" id="PTHR43270">
    <property type="entry name" value="BETA-ALA-HIS DIPEPTIDASE"/>
    <property type="match status" value="1"/>
</dbReference>
<proteinExistence type="predicted"/>
<dbReference type="NCBIfam" id="NF006579">
    <property type="entry name" value="PRK09104.1"/>
    <property type="match status" value="1"/>
</dbReference>
<dbReference type="NCBIfam" id="NF006053">
    <property type="entry name" value="PRK08201.1"/>
    <property type="match status" value="1"/>
</dbReference>
<evidence type="ECO:0000313" key="6">
    <source>
        <dbReference type="Proteomes" id="UP000223527"/>
    </source>
</evidence>
<keyword evidence="6" id="KW-1185">Reference proteome</keyword>
<dbReference type="NCBIfam" id="NF005914">
    <property type="entry name" value="PRK07907.1"/>
    <property type="match status" value="1"/>
</dbReference>
<evidence type="ECO:0000256" key="1">
    <source>
        <dbReference type="ARBA" id="ARBA00022670"/>
    </source>
</evidence>
<dbReference type="SUPFAM" id="SSF53187">
    <property type="entry name" value="Zn-dependent exopeptidases"/>
    <property type="match status" value="1"/>
</dbReference>
<evidence type="ECO:0000256" key="3">
    <source>
        <dbReference type="ARBA" id="ARBA00022801"/>
    </source>
</evidence>
<evidence type="ECO:0000313" key="5">
    <source>
        <dbReference type="EMBL" id="PHK97030.1"/>
    </source>
</evidence>
<dbReference type="OrthoDB" id="9761532at2"/>